<comment type="caution">
    <text evidence="1">The sequence shown here is derived from an EMBL/GenBank/DDBJ whole genome shotgun (WGS) entry which is preliminary data.</text>
</comment>
<evidence type="ECO:0008006" key="3">
    <source>
        <dbReference type="Google" id="ProtNLM"/>
    </source>
</evidence>
<dbReference type="EMBL" id="QBKP01000014">
    <property type="protein sequence ID" value="PTX46985.1"/>
    <property type="molecule type" value="Genomic_DNA"/>
</dbReference>
<dbReference type="Proteomes" id="UP000244224">
    <property type="component" value="Unassembled WGS sequence"/>
</dbReference>
<sequence length="128" mass="14311">MDWRERAQAMAEARAQVHEIYKIPVMLTTDNGVSWRVVFCRLHESVNPDGQTVGSQNSRITVDTDTPVAIFRHAEAPDLKANDIVSVSEGVAYKVASAAPPDRYGYRNVRLKHDHSGVARPVPDWETL</sequence>
<dbReference type="RefSeq" id="WP_108129998.1">
    <property type="nucleotide sequence ID" value="NZ_QBKP01000014.1"/>
</dbReference>
<organism evidence="1 2">
    <name type="scientific">Gemmobacter caeni</name>
    <dbReference type="NCBI Taxonomy" id="589035"/>
    <lineage>
        <taxon>Bacteria</taxon>
        <taxon>Pseudomonadati</taxon>
        <taxon>Pseudomonadota</taxon>
        <taxon>Alphaproteobacteria</taxon>
        <taxon>Rhodobacterales</taxon>
        <taxon>Paracoccaceae</taxon>
        <taxon>Gemmobacter</taxon>
    </lineage>
</organism>
<keyword evidence="2" id="KW-1185">Reference proteome</keyword>
<reference evidence="1 2" key="1">
    <citation type="submission" date="2018-04" db="EMBL/GenBank/DDBJ databases">
        <title>Genomic Encyclopedia of Archaeal and Bacterial Type Strains, Phase II (KMG-II): from individual species to whole genera.</title>
        <authorList>
            <person name="Goeker M."/>
        </authorList>
    </citation>
    <scope>NUCLEOTIDE SEQUENCE [LARGE SCALE GENOMIC DNA]</scope>
    <source>
        <strain evidence="1 2">DSM 21823</strain>
    </source>
</reference>
<dbReference type="InterPro" id="IPR008018">
    <property type="entry name" value="Phage_tail_attach_FII"/>
</dbReference>
<proteinExistence type="predicted"/>
<protein>
    <recommendedName>
        <fullName evidence="3">Head-tail joining protein</fullName>
    </recommendedName>
</protein>
<gene>
    <name evidence="1" type="ORF">C8N34_1145</name>
</gene>
<evidence type="ECO:0000313" key="2">
    <source>
        <dbReference type="Proteomes" id="UP000244224"/>
    </source>
</evidence>
<accession>A0A2T6AT42</accession>
<dbReference type="Pfam" id="PF05354">
    <property type="entry name" value="Phage_attach"/>
    <property type="match status" value="1"/>
</dbReference>
<dbReference type="GO" id="GO:0019068">
    <property type="term" value="P:virion assembly"/>
    <property type="evidence" value="ECO:0007669"/>
    <property type="project" value="InterPro"/>
</dbReference>
<name>A0A2T6AT42_9RHOB</name>
<dbReference type="AlphaFoldDB" id="A0A2T6AT42"/>
<evidence type="ECO:0000313" key="1">
    <source>
        <dbReference type="EMBL" id="PTX46985.1"/>
    </source>
</evidence>